<dbReference type="PRINTS" id="PR00463">
    <property type="entry name" value="EP450I"/>
</dbReference>
<dbReference type="InterPro" id="IPR002401">
    <property type="entry name" value="Cyt_P450_E_grp-I"/>
</dbReference>
<dbReference type="Proteomes" id="UP000268033">
    <property type="component" value="Unassembled WGS sequence"/>
</dbReference>
<accession>A0A3N1PPG7</accession>
<dbReference type="InterPro" id="IPR036396">
    <property type="entry name" value="Cyt_P450_sf"/>
</dbReference>
<proteinExistence type="inferred from homology"/>
<dbReference type="GO" id="GO:0016705">
    <property type="term" value="F:oxidoreductase activity, acting on paired donors, with incorporation or reduction of molecular oxygen"/>
    <property type="evidence" value="ECO:0007669"/>
    <property type="project" value="InterPro"/>
</dbReference>
<keyword evidence="4" id="KW-1185">Reference proteome</keyword>
<keyword evidence="2" id="KW-0408">Iron</keyword>
<comment type="cofactor">
    <cofactor evidence="2">
        <name>heme</name>
        <dbReference type="ChEBI" id="CHEBI:30413"/>
    </cofactor>
</comment>
<keyword evidence="2" id="KW-0479">Metal-binding</keyword>
<dbReference type="AlphaFoldDB" id="A0A3N1PPG7"/>
<keyword evidence="2" id="KW-0349">Heme</keyword>
<dbReference type="InterPro" id="IPR050121">
    <property type="entry name" value="Cytochrome_P450_monoxygenase"/>
</dbReference>
<comment type="similarity">
    <text evidence="1">Belongs to the cytochrome P450 family.</text>
</comment>
<comment type="caution">
    <text evidence="3">The sequence shown here is derived from an EMBL/GenBank/DDBJ whole genome shotgun (WGS) entry which is preliminary data.</text>
</comment>
<evidence type="ECO:0000313" key="4">
    <source>
        <dbReference type="Proteomes" id="UP000268033"/>
    </source>
</evidence>
<sequence>MTLPKENEDITALKKRCHSGDENFSLGPNTHCIFSATAAKEFSQKNYQDLTLPDRLIDILRRRSSSVVSWQEIRSGWIDVLKNQNTAPALKELYERMSHFWEVASLEAETDFSDLIQWMTVGSLLPSLVNDLSGEERQLIEADQKNKLSFLLAEKTSVSARQRWLMAWRSMRAASVFRRAIKRRSKEEQRPDLLQTVVQLLPRLGMDRAVDAMVTVHTAVNGPPGAALGCLAFELSRRPEWMVRIREQLDGVSIDDFCQSPMTVSSDLMAFVREVLRMWNVPVVFRNARKALDVAGQQMSLDASVIMSPYFIHRNPQYWPDPDIFKPERWLERQQLVSGTYVPFGWAPKHCVGAQLGTVQMLLLGYLLTKDFSIEVDERSRPHIVMTALPTPMDFKGKVVPRTESQ</sequence>
<dbReference type="EMBL" id="RJUL01000003">
    <property type="protein sequence ID" value="ROQ28730.1"/>
    <property type="molecule type" value="Genomic_DNA"/>
</dbReference>
<dbReference type="PRINTS" id="PR00385">
    <property type="entry name" value="P450"/>
</dbReference>
<dbReference type="GO" id="GO:0005506">
    <property type="term" value="F:iron ion binding"/>
    <property type="evidence" value="ECO:0007669"/>
    <property type="project" value="InterPro"/>
</dbReference>
<name>A0A3N1PPG7_9GAMM</name>
<protein>
    <submittedName>
        <fullName evidence="3">Cytochrome P450</fullName>
    </submittedName>
</protein>
<organism evidence="3 4">
    <name type="scientific">Gallaecimonas pentaromativorans</name>
    <dbReference type="NCBI Taxonomy" id="584787"/>
    <lineage>
        <taxon>Bacteria</taxon>
        <taxon>Pseudomonadati</taxon>
        <taxon>Pseudomonadota</taxon>
        <taxon>Gammaproteobacteria</taxon>
        <taxon>Enterobacterales</taxon>
        <taxon>Gallaecimonadaceae</taxon>
        <taxon>Gallaecimonas</taxon>
    </lineage>
</organism>
<dbReference type="Pfam" id="PF00067">
    <property type="entry name" value="p450"/>
    <property type="match status" value="1"/>
</dbReference>
<dbReference type="SUPFAM" id="SSF48264">
    <property type="entry name" value="Cytochrome P450"/>
    <property type="match status" value="1"/>
</dbReference>
<reference evidence="3 4" key="1">
    <citation type="submission" date="2018-11" db="EMBL/GenBank/DDBJ databases">
        <title>Genomic Encyclopedia of Type Strains, Phase IV (KMG-IV): sequencing the most valuable type-strain genomes for metagenomic binning, comparative biology and taxonomic classification.</title>
        <authorList>
            <person name="Goeker M."/>
        </authorList>
    </citation>
    <scope>NUCLEOTIDE SEQUENCE [LARGE SCALE GENOMIC DNA]</scope>
    <source>
        <strain evidence="3 4">DSM 21945</strain>
    </source>
</reference>
<dbReference type="GO" id="GO:0020037">
    <property type="term" value="F:heme binding"/>
    <property type="evidence" value="ECO:0007669"/>
    <property type="project" value="InterPro"/>
</dbReference>
<evidence type="ECO:0000256" key="2">
    <source>
        <dbReference type="PIRSR" id="PIRSR602401-1"/>
    </source>
</evidence>
<gene>
    <name evidence="3" type="ORF">EDC28_103324</name>
</gene>
<dbReference type="PANTHER" id="PTHR24305">
    <property type="entry name" value="CYTOCHROME P450"/>
    <property type="match status" value="1"/>
</dbReference>
<dbReference type="RefSeq" id="WP_123421119.1">
    <property type="nucleotide sequence ID" value="NZ_JBLXEP010000013.1"/>
</dbReference>
<evidence type="ECO:0000313" key="3">
    <source>
        <dbReference type="EMBL" id="ROQ28730.1"/>
    </source>
</evidence>
<dbReference type="Gene3D" id="1.10.630.10">
    <property type="entry name" value="Cytochrome P450"/>
    <property type="match status" value="1"/>
</dbReference>
<dbReference type="GO" id="GO:0004497">
    <property type="term" value="F:monooxygenase activity"/>
    <property type="evidence" value="ECO:0007669"/>
    <property type="project" value="InterPro"/>
</dbReference>
<dbReference type="CDD" id="cd00302">
    <property type="entry name" value="cytochrome_P450"/>
    <property type="match status" value="1"/>
</dbReference>
<feature type="binding site" description="axial binding residue" evidence="2">
    <location>
        <position position="351"/>
    </location>
    <ligand>
        <name>heme</name>
        <dbReference type="ChEBI" id="CHEBI:30413"/>
    </ligand>
    <ligandPart>
        <name>Fe</name>
        <dbReference type="ChEBI" id="CHEBI:18248"/>
    </ligandPart>
</feature>
<dbReference type="PANTHER" id="PTHR24305:SF166">
    <property type="entry name" value="CYTOCHROME P450 12A4, MITOCHONDRIAL-RELATED"/>
    <property type="match status" value="1"/>
</dbReference>
<evidence type="ECO:0000256" key="1">
    <source>
        <dbReference type="ARBA" id="ARBA00010617"/>
    </source>
</evidence>
<dbReference type="InterPro" id="IPR001128">
    <property type="entry name" value="Cyt_P450"/>
</dbReference>